<dbReference type="GeneID" id="30583452"/>
<organism evidence="1 4">
    <name type="scientific">Methanohalophilus halophilus</name>
    <dbReference type="NCBI Taxonomy" id="2177"/>
    <lineage>
        <taxon>Archaea</taxon>
        <taxon>Methanobacteriati</taxon>
        <taxon>Methanobacteriota</taxon>
        <taxon>Stenosarchaea group</taxon>
        <taxon>Methanomicrobia</taxon>
        <taxon>Methanosarcinales</taxon>
        <taxon>Methanosarcinaceae</taxon>
        <taxon>Methanohalophilus</taxon>
    </lineage>
</organism>
<evidence type="ECO:0000313" key="6">
    <source>
        <dbReference type="Proteomes" id="UP000267921"/>
    </source>
</evidence>
<evidence type="ECO:0000313" key="4">
    <source>
        <dbReference type="Proteomes" id="UP000186879"/>
    </source>
</evidence>
<gene>
    <name evidence="1" type="ORF">BHR79_06755</name>
    <name evidence="2" type="ORF">EFE40_03490</name>
    <name evidence="3" type="ORF">SAMN04515625_1159</name>
</gene>
<sequence>MDAENDKIMVVSHCLLNPESRLAGIKKPGKFSPGKNNVIQLPCPELIYFGSSRREITRDQLIHPAYRKFCRQLFAPFADMIEEFYRRGFSIEFVGVGKSPSCAADLTTVAGPAGRVSNFTHEHVAGRGVFFEEIEIEMVRRGICYSMQDCHTQ</sequence>
<accession>A0A1L3Q2V6</accession>
<evidence type="ECO:0000313" key="1">
    <source>
        <dbReference type="EMBL" id="APH39214.1"/>
    </source>
</evidence>
<dbReference type="Proteomes" id="UP000198669">
    <property type="component" value="Unassembled WGS sequence"/>
</dbReference>
<evidence type="ECO:0000313" key="5">
    <source>
        <dbReference type="Proteomes" id="UP000198669"/>
    </source>
</evidence>
<protein>
    <submittedName>
        <fullName evidence="2">DUF523 domain-containing protein</fullName>
    </submittedName>
    <submittedName>
        <fullName evidence="3">Predicted secreted protein</fullName>
    </submittedName>
</protein>
<dbReference type="EMBL" id="FNMU01000003">
    <property type="protein sequence ID" value="SDW54606.1"/>
    <property type="molecule type" value="Genomic_DNA"/>
</dbReference>
<dbReference type="Proteomes" id="UP000186879">
    <property type="component" value="Chromosome"/>
</dbReference>
<reference evidence="2 6" key="3">
    <citation type="submission" date="2018-10" db="EMBL/GenBank/DDBJ databases">
        <title>Cultivation of a novel Methanohalophilus strain from Kebrit Deep of the Red Sea and a genomic comparison of members of the genus Methanohalophilus.</title>
        <authorList>
            <person name="Guan Y."/>
            <person name="Ngugi D.K."/>
            <person name="Stingl U."/>
        </authorList>
    </citation>
    <scope>NUCLEOTIDE SEQUENCE [LARGE SCALE GENOMIC DNA]</scope>
    <source>
        <strain evidence="2 6">DSM 3094</strain>
    </source>
</reference>
<dbReference type="EMBL" id="CP017921">
    <property type="protein sequence ID" value="APH39214.1"/>
    <property type="molecule type" value="Genomic_DNA"/>
</dbReference>
<reference evidence="3 5" key="2">
    <citation type="submission" date="2016-10" db="EMBL/GenBank/DDBJ databases">
        <authorList>
            <person name="de Groot N.N."/>
        </authorList>
    </citation>
    <scope>NUCLEOTIDE SEQUENCE [LARGE SCALE GENOMIC DNA]</scope>
    <source>
        <strain evidence="3 5">Z-7982</strain>
    </source>
</reference>
<dbReference type="OrthoDB" id="240616at2157"/>
<dbReference type="EMBL" id="RJJG01000003">
    <property type="protein sequence ID" value="RNI09725.1"/>
    <property type="molecule type" value="Genomic_DNA"/>
</dbReference>
<evidence type="ECO:0000313" key="3">
    <source>
        <dbReference type="EMBL" id="SDW54606.1"/>
    </source>
</evidence>
<dbReference type="RefSeq" id="WP_072561650.1">
    <property type="nucleotide sequence ID" value="NZ_CP017921.1"/>
</dbReference>
<keyword evidence="4" id="KW-1185">Reference proteome</keyword>
<evidence type="ECO:0000313" key="2">
    <source>
        <dbReference type="EMBL" id="RNI09725.1"/>
    </source>
</evidence>
<dbReference type="Proteomes" id="UP000267921">
    <property type="component" value="Unassembled WGS sequence"/>
</dbReference>
<dbReference type="KEGG" id="mhaz:BHR79_06755"/>
<proteinExistence type="predicted"/>
<dbReference type="AlphaFoldDB" id="A0A1L3Q2V6"/>
<reference evidence="1 4" key="1">
    <citation type="submission" date="2016-10" db="EMBL/GenBank/DDBJ databases">
        <title>Methanohalophilus halophilus.</title>
        <authorList>
            <person name="L'haridon S."/>
        </authorList>
    </citation>
    <scope>NUCLEOTIDE SEQUENCE [LARGE SCALE GENOMIC DNA]</scope>
    <source>
        <strain evidence="1 4">Z-7982</strain>
    </source>
</reference>
<name>A0A1L3Q2V6_9EURY</name>